<dbReference type="GO" id="GO:0046336">
    <property type="term" value="P:ethanolamine catabolic process"/>
    <property type="evidence" value="ECO:0007669"/>
    <property type="project" value="UniProtKB-UniRule"/>
</dbReference>
<dbReference type="GO" id="GO:0031471">
    <property type="term" value="C:ethanolamine degradation polyhedral organelle"/>
    <property type="evidence" value="ECO:0007669"/>
    <property type="project" value="UniProtKB-UniRule"/>
</dbReference>
<dbReference type="GO" id="GO:0005829">
    <property type="term" value="C:cytosol"/>
    <property type="evidence" value="ECO:0007669"/>
    <property type="project" value="TreeGrafter"/>
</dbReference>
<feature type="binding site" evidence="1">
    <location>
        <position position="194"/>
    </location>
    <ligand>
        <name>adenosylcob(III)alamin</name>
        <dbReference type="ChEBI" id="CHEBI:18408"/>
    </ligand>
</feature>
<dbReference type="Proteomes" id="UP000321479">
    <property type="component" value="Chromosome"/>
</dbReference>
<comment type="subcellular location">
    <subcellularLocation>
        <location evidence="1">Bacterial microcompartment</location>
    </subcellularLocation>
</comment>
<evidence type="ECO:0000256" key="1">
    <source>
        <dbReference type="HAMAP-Rule" id="MF_00861"/>
    </source>
</evidence>
<feature type="binding site" evidence="1">
    <location>
        <position position="288"/>
    </location>
    <ligand>
        <name>substrate</name>
    </ligand>
</feature>
<dbReference type="FunFam" id="3.20.20.70:FF:000055">
    <property type="entry name" value="Ethanolamine ammonia-lyase heavy chain"/>
    <property type="match status" value="1"/>
</dbReference>
<dbReference type="EMBL" id="CP042436">
    <property type="protein sequence ID" value="QEC64125.1"/>
    <property type="molecule type" value="Genomic_DNA"/>
</dbReference>
<comment type="cofactor">
    <cofactor evidence="1">
        <name>adenosylcob(III)alamin</name>
        <dbReference type="ChEBI" id="CHEBI:18408"/>
    </cofactor>
    <text evidence="1">Binds between the large and small subunits.</text>
</comment>
<accession>A0A5B8UZE1</accession>
<dbReference type="KEGG" id="mgin:FRZ54_16590"/>
<name>A0A5B8UZE1_9SPHI</name>
<feature type="binding site" evidence="1">
    <location>
        <position position="402"/>
    </location>
    <ligand>
        <name>adenosylcob(III)alamin</name>
        <dbReference type="ChEBI" id="CHEBI:18408"/>
    </ligand>
</feature>
<dbReference type="PANTHER" id="PTHR39329">
    <property type="entry name" value="ETHANOLAMINE AMMONIA-LYASE HEAVY CHAIN"/>
    <property type="match status" value="1"/>
</dbReference>
<dbReference type="EC" id="4.3.1.7" evidence="1"/>
<keyword evidence="1" id="KW-0846">Cobalamin</keyword>
<dbReference type="InterPro" id="IPR044941">
    <property type="entry name" value="EutB_N_sf"/>
</dbReference>
<dbReference type="GO" id="GO:0009350">
    <property type="term" value="C:ethanolamine ammonia-lyase complex"/>
    <property type="evidence" value="ECO:0007669"/>
    <property type="project" value="UniProtKB-UniRule"/>
</dbReference>
<dbReference type="InterPro" id="IPR044939">
    <property type="entry name" value="EutB_dom_2_sf"/>
</dbReference>
<comment type="pathway">
    <text evidence="1">Amine and polyamine degradation; ethanolamine degradation.</text>
</comment>
<sequence>MSYQHTIGRKTYKFKDLKTLLAKASPHRSGDVLAGLSAESYEERVAAQITLADIPLKTFLEETVIPYEEDEITRLIIDSHNITSFRLIDTLTVGELRDWLLSDDVTGEILKVASAGITPEMAAAVSKLMRNQDLVAVARKCEAVTRFRNTIGLKGHFSTRLQPNHPTDDPKGIAASIIDGLLYGSGDAVIGINPATDSLTEVNNLLLLMDTLRYQFDIPTQSCVLSHVTTTIELINKGAPVDLCFQSIGGTEKSNSSFGISLSLLDEAYEATLSLERGTVGRNVMYFETGQGSELSANASHGVDQQTCEARAYAVARRYNPFLVNTVVGFIGPEYLYDGKQIIRAALEDHFCGKLLGLPMGADICYTNHAEADQDDIDNLLVLLGVAGCNFIMGVPGSDDIMLNYQSTSFHDAVYLRKVLGLRPAPEFEQWLVKQGIMDMEGKLVSRRSAELVKEMKRLWIR</sequence>
<keyword evidence="1" id="KW-1283">Bacterial microcompartment</keyword>
<dbReference type="HAMAP" id="MF_00861">
    <property type="entry name" value="EutB"/>
    <property type="match status" value="1"/>
</dbReference>
<comment type="subunit">
    <text evidence="1">The basic unit is a heterodimer which dimerizes to form tetramers. The heterotetramers trimerize; 6 large subunits form a core ring with 6 small subunits projecting outwards.</text>
</comment>
<comment type="function">
    <text evidence="1">Catalyzes the deamination of various vicinal amino-alcohols to oxo compounds. Allows this organism to utilize ethanolamine as the sole source of nitrogen and carbon in the presence of vitamin B12.</text>
</comment>
<keyword evidence="3" id="KW-1185">Reference proteome</keyword>
<feature type="binding site" evidence="1">
    <location>
        <begin position="160"/>
        <end position="162"/>
    </location>
    <ligand>
        <name>substrate</name>
    </ligand>
</feature>
<dbReference type="UniPathway" id="UPA00560"/>
<dbReference type="Pfam" id="PF06751">
    <property type="entry name" value="EutB"/>
    <property type="match status" value="1"/>
</dbReference>
<dbReference type="PIRSF" id="PIRSF018788">
    <property type="entry name" value="EutB"/>
    <property type="match status" value="1"/>
</dbReference>
<dbReference type="Gene3D" id="3.20.20.70">
    <property type="entry name" value="Aldolase class I"/>
    <property type="match status" value="1"/>
</dbReference>
<dbReference type="GO" id="GO:0008851">
    <property type="term" value="F:ethanolamine ammonia-lyase activity"/>
    <property type="evidence" value="ECO:0007669"/>
    <property type="project" value="UniProtKB-UniRule"/>
</dbReference>
<dbReference type="PANTHER" id="PTHR39329:SF1">
    <property type="entry name" value="ETHANOLAMINE AMMONIA-LYASE LARGE SUBUNIT"/>
    <property type="match status" value="1"/>
</dbReference>
<dbReference type="AlphaFoldDB" id="A0A5B8UZE1"/>
<dbReference type="OrthoDB" id="9770909at2"/>
<feature type="binding site" evidence="1">
    <location>
        <position position="363"/>
    </location>
    <ligand>
        <name>substrate</name>
    </ligand>
</feature>
<protein>
    <recommendedName>
        <fullName evidence="1">Ethanolamine ammonia-lyase large subunit</fullName>
        <shortName evidence="1">EAL large subunit</shortName>
        <ecNumber evidence="1">4.3.1.7</ecNumber>
    </recommendedName>
</protein>
<proteinExistence type="inferred from homology"/>
<dbReference type="NCBIfam" id="NF011649">
    <property type="entry name" value="PRK15067.1"/>
    <property type="match status" value="1"/>
</dbReference>
<comment type="similarity">
    <text evidence="1">Belongs to the EutB family.</text>
</comment>
<reference evidence="2 3" key="1">
    <citation type="journal article" date="2017" name="Curr. Microbiol.">
        <title>Mucilaginibacter ginsenosidivorans sp. nov., Isolated from Soil of Ginseng Field.</title>
        <authorList>
            <person name="Kim M.M."/>
            <person name="Siddiqi M.Z."/>
            <person name="Im W.T."/>
        </authorList>
    </citation>
    <scope>NUCLEOTIDE SEQUENCE [LARGE SCALE GENOMIC DNA]</scope>
    <source>
        <strain evidence="2 3">Gsoil 3017</strain>
    </source>
</reference>
<dbReference type="InterPro" id="IPR013785">
    <property type="entry name" value="Aldolase_TIM"/>
</dbReference>
<feature type="binding site" evidence="1">
    <location>
        <position position="193"/>
    </location>
    <ligand>
        <name>substrate</name>
    </ligand>
</feature>
<comment type="catalytic activity">
    <reaction evidence="1">
        <text>ethanolamine = acetaldehyde + NH4(+)</text>
        <dbReference type="Rhea" id="RHEA:15313"/>
        <dbReference type="ChEBI" id="CHEBI:15343"/>
        <dbReference type="ChEBI" id="CHEBI:28938"/>
        <dbReference type="ChEBI" id="CHEBI:57603"/>
        <dbReference type="EC" id="4.3.1.7"/>
    </reaction>
</comment>
<evidence type="ECO:0000313" key="3">
    <source>
        <dbReference type="Proteomes" id="UP000321479"/>
    </source>
</evidence>
<keyword evidence="1" id="KW-0170">Cobalt</keyword>
<dbReference type="Gene3D" id="2.30.170.30">
    <property type="entry name" value="ethanolamine ammonia-lyase heavy chain domain like"/>
    <property type="match status" value="1"/>
</dbReference>
<dbReference type="GO" id="GO:0006520">
    <property type="term" value="P:amino acid metabolic process"/>
    <property type="evidence" value="ECO:0007669"/>
    <property type="project" value="InterPro"/>
</dbReference>
<organism evidence="2 3">
    <name type="scientific">Mucilaginibacter ginsenosidivorans</name>
    <dbReference type="NCBI Taxonomy" id="398053"/>
    <lineage>
        <taxon>Bacteria</taxon>
        <taxon>Pseudomonadati</taxon>
        <taxon>Bacteroidota</taxon>
        <taxon>Sphingobacteriia</taxon>
        <taxon>Sphingobacteriales</taxon>
        <taxon>Sphingobacteriaceae</taxon>
        <taxon>Mucilaginibacter</taxon>
    </lineage>
</organism>
<evidence type="ECO:0000313" key="2">
    <source>
        <dbReference type="EMBL" id="QEC64125.1"/>
    </source>
</evidence>
<keyword evidence="1 2" id="KW-0456">Lyase</keyword>
<dbReference type="RefSeq" id="WP_147032698.1">
    <property type="nucleotide sequence ID" value="NZ_CP042436.1"/>
</dbReference>
<feature type="binding site" evidence="1">
    <location>
        <position position="296"/>
    </location>
    <ligand>
        <name>adenosylcob(III)alamin</name>
        <dbReference type="ChEBI" id="CHEBI:18408"/>
    </ligand>
</feature>
<dbReference type="InterPro" id="IPR010628">
    <property type="entry name" value="EutB"/>
</dbReference>
<feature type="binding site" evidence="1">
    <location>
        <position position="246"/>
    </location>
    <ligand>
        <name>adenosylcob(III)alamin</name>
        <dbReference type="ChEBI" id="CHEBI:18408"/>
    </ligand>
</feature>
<dbReference type="GO" id="GO:0031419">
    <property type="term" value="F:cobalamin binding"/>
    <property type="evidence" value="ECO:0007669"/>
    <property type="project" value="UniProtKB-UniRule"/>
</dbReference>
<gene>
    <name evidence="1" type="primary">eutB</name>
    <name evidence="2" type="ORF">FRZ54_16590</name>
</gene>
<dbReference type="Gene3D" id="1.10.220.70">
    <property type="entry name" value="lyase"/>
    <property type="match status" value="1"/>
</dbReference>